<dbReference type="Proteomes" id="UP001059893">
    <property type="component" value="Unassembled WGS sequence"/>
</dbReference>
<organism evidence="2 3">
    <name type="scientific">Pyricularia grisea</name>
    <name type="common">Crabgrass-specific blast fungus</name>
    <name type="synonym">Magnaporthe grisea</name>
    <dbReference type="NCBI Taxonomy" id="148305"/>
    <lineage>
        <taxon>Eukaryota</taxon>
        <taxon>Fungi</taxon>
        <taxon>Dikarya</taxon>
        <taxon>Ascomycota</taxon>
        <taxon>Pezizomycotina</taxon>
        <taxon>Sordariomycetes</taxon>
        <taxon>Sordariomycetidae</taxon>
        <taxon>Magnaporthales</taxon>
        <taxon>Pyriculariaceae</taxon>
        <taxon>Pyricularia</taxon>
    </lineage>
</organism>
<protein>
    <submittedName>
        <fullName evidence="2">Uncharacterized protein</fullName>
    </submittedName>
</protein>
<proteinExistence type="predicted"/>
<reference evidence="2" key="1">
    <citation type="submission" date="2021-01" db="EMBL/GenBank/DDBJ databases">
        <title>Deciphering the adaptive evolutionary patterns associated with biogeogrpahic diversity in the finger millet blast pathogen Magnaporthe oryzae in Eastern Africa.</title>
        <authorList>
            <person name="Onyema G."/>
            <person name="Shittu T.A."/>
            <person name="Dodsworth S."/>
            <person name="Devilliers S."/>
            <person name="Muthumeenakshi S."/>
            <person name="Sreenivasaprasad S."/>
        </authorList>
    </citation>
    <scope>NUCLEOTIDE SEQUENCE</scope>
    <source>
        <strain evidence="2">D15/s37</strain>
    </source>
</reference>
<gene>
    <name evidence="2" type="ORF">MCOR33_000375</name>
</gene>
<dbReference type="EMBL" id="JABSND010000003">
    <property type="protein sequence ID" value="KAI6304519.1"/>
    <property type="molecule type" value="Genomic_DNA"/>
</dbReference>
<comment type="caution">
    <text evidence="2">The sequence shown here is derived from an EMBL/GenBank/DDBJ whole genome shotgun (WGS) entry which is preliminary data.</text>
</comment>
<evidence type="ECO:0000313" key="2">
    <source>
        <dbReference type="EMBL" id="KAI6304519.1"/>
    </source>
</evidence>
<accession>A0ABQ8NZT3</accession>
<evidence type="ECO:0000256" key="1">
    <source>
        <dbReference type="SAM" id="MobiDB-lite"/>
    </source>
</evidence>
<keyword evidence="3" id="KW-1185">Reference proteome</keyword>
<feature type="region of interest" description="Disordered" evidence="1">
    <location>
        <begin position="1"/>
        <end position="25"/>
    </location>
</feature>
<feature type="compositionally biased region" description="Polar residues" evidence="1">
    <location>
        <begin position="1"/>
        <end position="10"/>
    </location>
</feature>
<name>A0ABQ8NZT3_PYRGI</name>
<sequence length="102" mass="11152">MFVSDKTATIQPARPSIPGGSRDHELCRASPKGLLEKDDEELNKYSVLLGCRPALATPMRPLVIPAIPPVADEQAGVPVLSCEEWGAQRVAKVYRVLEDRKT</sequence>
<evidence type="ECO:0000313" key="3">
    <source>
        <dbReference type="Proteomes" id="UP001059893"/>
    </source>
</evidence>